<dbReference type="GO" id="GO:0016209">
    <property type="term" value="F:antioxidant activity"/>
    <property type="evidence" value="ECO:0007669"/>
    <property type="project" value="InterPro"/>
</dbReference>
<evidence type="ECO:0000313" key="4">
    <source>
        <dbReference type="Proteomes" id="UP000198517"/>
    </source>
</evidence>
<dbReference type="PROSITE" id="PS51257">
    <property type="entry name" value="PROKAR_LIPOPROTEIN"/>
    <property type="match status" value="1"/>
</dbReference>
<dbReference type="InterPro" id="IPR050553">
    <property type="entry name" value="Thioredoxin_ResA/DsbE_sf"/>
</dbReference>
<dbReference type="AlphaFoldDB" id="A0A1G7A3U8"/>
<accession>A0A1G7A3U8</accession>
<dbReference type="OrthoDB" id="9815205at2"/>
<dbReference type="PANTHER" id="PTHR42852:SF13">
    <property type="entry name" value="PROTEIN DIPZ"/>
    <property type="match status" value="1"/>
</dbReference>
<dbReference type="STRING" id="1071918.SAMN05421544_10334"/>
<dbReference type="PANTHER" id="PTHR42852">
    <property type="entry name" value="THIOL:DISULFIDE INTERCHANGE PROTEIN DSBE"/>
    <property type="match status" value="1"/>
</dbReference>
<reference evidence="3 4" key="1">
    <citation type="submission" date="2016-10" db="EMBL/GenBank/DDBJ databases">
        <authorList>
            <person name="de Groot N.N."/>
        </authorList>
    </citation>
    <scope>NUCLEOTIDE SEQUENCE [LARGE SCALE GENOMIC DNA]</scope>
    <source>
        <strain evidence="3 4">DSM 24015</strain>
    </source>
</reference>
<gene>
    <name evidence="3" type="ORF">SAMN05421544_10334</name>
</gene>
<proteinExistence type="predicted"/>
<sequence>MKKTLLGLCIALAVVACKKKETTTEISAGTETQAENTLVSEKIKEVNTGHLRELLNPKSKDTLYVVNFFATWCGPCMAEIPHFKEKIEELKDQPVKFTFISLDEKEDWDTKVKDFAKENGLLGKVYTYNGKDFPSDFFKENFKEWDGSSIPFTIMKKGDKSEEVVGSMTKDYMEKLFKEFE</sequence>
<dbReference type="InterPro" id="IPR013766">
    <property type="entry name" value="Thioredoxin_domain"/>
</dbReference>
<dbReference type="InterPro" id="IPR000866">
    <property type="entry name" value="AhpC/TSA"/>
</dbReference>
<dbReference type="PROSITE" id="PS00194">
    <property type="entry name" value="THIOREDOXIN_1"/>
    <property type="match status" value="1"/>
</dbReference>
<dbReference type="EMBL" id="FNAS01000003">
    <property type="protein sequence ID" value="SDE09450.1"/>
    <property type="molecule type" value="Genomic_DNA"/>
</dbReference>
<dbReference type="CDD" id="cd02966">
    <property type="entry name" value="TlpA_like_family"/>
    <property type="match status" value="1"/>
</dbReference>
<organism evidence="3 4">
    <name type="scientific">Riemerella columbipharyngis</name>
    <dbReference type="NCBI Taxonomy" id="1071918"/>
    <lineage>
        <taxon>Bacteria</taxon>
        <taxon>Pseudomonadati</taxon>
        <taxon>Bacteroidota</taxon>
        <taxon>Flavobacteriia</taxon>
        <taxon>Flavobacteriales</taxon>
        <taxon>Weeksellaceae</taxon>
        <taxon>Riemerella</taxon>
    </lineage>
</organism>
<evidence type="ECO:0000313" key="3">
    <source>
        <dbReference type="EMBL" id="SDE09450.1"/>
    </source>
</evidence>
<dbReference type="Gene3D" id="3.40.30.10">
    <property type="entry name" value="Glutaredoxin"/>
    <property type="match status" value="1"/>
</dbReference>
<protein>
    <submittedName>
        <fullName evidence="3">AhpC/TSA family protein</fullName>
    </submittedName>
</protein>
<keyword evidence="4" id="KW-1185">Reference proteome</keyword>
<dbReference type="GO" id="GO:0016491">
    <property type="term" value="F:oxidoreductase activity"/>
    <property type="evidence" value="ECO:0007669"/>
    <property type="project" value="InterPro"/>
</dbReference>
<evidence type="ECO:0000256" key="1">
    <source>
        <dbReference type="ARBA" id="ARBA00023284"/>
    </source>
</evidence>
<dbReference type="RefSeq" id="WP_092735960.1">
    <property type="nucleotide sequence ID" value="NZ_FNAS01000003.1"/>
</dbReference>
<dbReference type="InterPro" id="IPR036249">
    <property type="entry name" value="Thioredoxin-like_sf"/>
</dbReference>
<evidence type="ECO:0000259" key="2">
    <source>
        <dbReference type="PROSITE" id="PS51352"/>
    </source>
</evidence>
<dbReference type="InterPro" id="IPR017937">
    <property type="entry name" value="Thioredoxin_CS"/>
</dbReference>
<dbReference type="SUPFAM" id="SSF52833">
    <property type="entry name" value="Thioredoxin-like"/>
    <property type="match status" value="1"/>
</dbReference>
<feature type="domain" description="Thioredoxin" evidence="2">
    <location>
        <begin position="17"/>
        <end position="181"/>
    </location>
</feature>
<keyword evidence="1" id="KW-0676">Redox-active center</keyword>
<name>A0A1G7A3U8_9FLAO</name>
<dbReference type="Proteomes" id="UP000198517">
    <property type="component" value="Unassembled WGS sequence"/>
</dbReference>
<dbReference type="Pfam" id="PF00578">
    <property type="entry name" value="AhpC-TSA"/>
    <property type="match status" value="1"/>
</dbReference>
<dbReference type="PROSITE" id="PS51352">
    <property type="entry name" value="THIOREDOXIN_2"/>
    <property type="match status" value="1"/>
</dbReference>